<dbReference type="InterPro" id="IPR011993">
    <property type="entry name" value="PH-like_dom_sf"/>
</dbReference>
<feature type="compositionally biased region" description="Basic and acidic residues" evidence="7">
    <location>
        <begin position="1760"/>
        <end position="1775"/>
    </location>
</feature>
<dbReference type="Pfam" id="PF00169">
    <property type="entry name" value="PH"/>
    <property type="match status" value="2"/>
</dbReference>
<keyword evidence="14" id="KW-1185">Reference proteome</keyword>
<dbReference type="CDD" id="cd04385">
    <property type="entry name" value="RhoGAP_ARAP"/>
    <property type="match status" value="1"/>
</dbReference>
<dbReference type="InterPro" id="IPR000198">
    <property type="entry name" value="RhoGAP_dom"/>
</dbReference>
<dbReference type="Gene3D" id="2.30.29.30">
    <property type="entry name" value="Pleckstrin-homology domain (PH domain)/Phosphotyrosine-binding domain (PTB)"/>
    <property type="match status" value="5"/>
</dbReference>
<proteinExistence type="predicted"/>
<dbReference type="Ensembl" id="ENSOTST00005089377.2">
    <property type="protein sequence ID" value="ENSOTSP00005082454.2"/>
    <property type="gene ID" value="ENSOTSG00005038838.2"/>
</dbReference>
<feature type="region of interest" description="Disordered" evidence="7">
    <location>
        <begin position="1720"/>
        <end position="1775"/>
    </location>
</feature>
<dbReference type="Gene3D" id="3.10.20.90">
    <property type="entry name" value="Phosphatidylinositol 3-kinase Catalytic Subunit, Chain A, domain 1"/>
    <property type="match status" value="1"/>
</dbReference>
<dbReference type="PROSITE" id="PS50105">
    <property type="entry name" value="SAM_DOMAIN"/>
    <property type="match status" value="1"/>
</dbReference>
<feature type="compositionally biased region" description="Low complexity" evidence="7">
    <location>
        <begin position="1746"/>
        <end position="1756"/>
    </location>
</feature>
<feature type="compositionally biased region" description="Basic and acidic residues" evidence="7">
    <location>
        <begin position="412"/>
        <end position="425"/>
    </location>
</feature>
<feature type="compositionally biased region" description="Polar residues" evidence="7">
    <location>
        <begin position="356"/>
        <end position="368"/>
    </location>
</feature>
<evidence type="ECO:0000313" key="14">
    <source>
        <dbReference type="Proteomes" id="UP000694402"/>
    </source>
</evidence>
<dbReference type="SUPFAM" id="SSF50729">
    <property type="entry name" value="PH domain-like"/>
    <property type="match status" value="5"/>
</dbReference>
<dbReference type="Proteomes" id="UP000694402">
    <property type="component" value="Unassembled WGS sequence"/>
</dbReference>
<dbReference type="InterPro" id="IPR001660">
    <property type="entry name" value="SAM"/>
</dbReference>
<dbReference type="Pfam" id="PF00788">
    <property type="entry name" value="RA"/>
    <property type="match status" value="1"/>
</dbReference>
<keyword evidence="4" id="KW-0597">Phosphoprotein</keyword>
<dbReference type="SMART" id="SM00105">
    <property type="entry name" value="ArfGap"/>
    <property type="match status" value="1"/>
</dbReference>
<dbReference type="FunFam" id="2.30.29.30:FF:000638">
    <property type="entry name" value="Arf-GAP with Rho-GAP domain, ANK repeat and PH domain-containing protein 3"/>
    <property type="match status" value="1"/>
</dbReference>
<evidence type="ECO:0000259" key="8">
    <source>
        <dbReference type="PROSITE" id="PS50003"/>
    </source>
</evidence>
<comment type="subcellular location">
    <subcellularLocation>
        <location evidence="1">Cytoplasm</location>
    </subcellularLocation>
</comment>
<dbReference type="Pfam" id="PF01412">
    <property type="entry name" value="ArfGap"/>
    <property type="match status" value="1"/>
</dbReference>
<reference evidence="13" key="1">
    <citation type="submission" date="2025-08" db="UniProtKB">
        <authorList>
            <consortium name="Ensembl"/>
        </authorList>
    </citation>
    <scope>IDENTIFICATION</scope>
</reference>
<dbReference type="SMART" id="SM00233">
    <property type="entry name" value="PH"/>
    <property type="match status" value="5"/>
</dbReference>
<keyword evidence="5" id="KW-0677">Repeat</keyword>
<evidence type="ECO:0000256" key="3">
    <source>
        <dbReference type="ARBA" id="ARBA00022490"/>
    </source>
</evidence>
<feature type="region of interest" description="Disordered" evidence="7">
    <location>
        <begin position="95"/>
        <end position="119"/>
    </location>
</feature>
<evidence type="ECO:0000259" key="12">
    <source>
        <dbReference type="PROSITE" id="PS50238"/>
    </source>
</evidence>
<dbReference type="InterPro" id="IPR000159">
    <property type="entry name" value="RA_dom"/>
</dbReference>
<dbReference type="GO" id="GO:0005547">
    <property type="term" value="F:phosphatidylinositol-3,4,5-trisphosphate binding"/>
    <property type="evidence" value="ECO:0007669"/>
    <property type="project" value="InterPro"/>
</dbReference>
<dbReference type="GO" id="GO:0005096">
    <property type="term" value="F:GTPase activator activity"/>
    <property type="evidence" value="ECO:0007669"/>
    <property type="project" value="UniProtKB-KW"/>
</dbReference>
<feature type="compositionally biased region" description="Basic and acidic residues" evidence="7">
    <location>
        <begin position="396"/>
        <end position="405"/>
    </location>
</feature>
<keyword evidence="2" id="KW-0343">GTPase activation</keyword>
<feature type="domain" description="Arf-GAP" evidence="10">
    <location>
        <begin position="720"/>
        <end position="854"/>
    </location>
</feature>
<dbReference type="PROSITE" id="PS50238">
    <property type="entry name" value="RHOGAP"/>
    <property type="match status" value="1"/>
</dbReference>
<feature type="region of interest" description="Disordered" evidence="7">
    <location>
        <begin position="237"/>
        <end position="313"/>
    </location>
</feature>
<dbReference type="InterPro" id="IPR001849">
    <property type="entry name" value="PH_domain"/>
</dbReference>
<feature type="region of interest" description="Disordered" evidence="7">
    <location>
        <begin position="393"/>
        <end position="428"/>
    </location>
</feature>
<dbReference type="AlphaFoldDB" id="A0A8C8IWW4"/>
<dbReference type="GO" id="GO:0001946">
    <property type="term" value="P:lymphangiogenesis"/>
    <property type="evidence" value="ECO:0007669"/>
    <property type="project" value="Ensembl"/>
</dbReference>
<dbReference type="PRINTS" id="PR00405">
    <property type="entry name" value="REVINTRACTNG"/>
</dbReference>
<evidence type="ECO:0000259" key="10">
    <source>
        <dbReference type="PROSITE" id="PS50115"/>
    </source>
</evidence>
<dbReference type="InterPro" id="IPR008936">
    <property type="entry name" value="Rho_GTPase_activation_prot"/>
</dbReference>
<evidence type="ECO:0000259" key="9">
    <source>
        <dbReference type="PROSITE" id="PS50105"/>
    </source>
</evidence>
<dbReference type="InterPro" id="IPR038508">
    <property type="entry name" value="ArfGAP_dom_sf"/>
</dbReference>
<dbReference type="InterPro" id="IPR013761">
    <property type="entry name" value="SAM/pointed_sf"/>
</dbReference>
<evidence type="ECO:0000256" key="6">
    <source>
        <dbReference type="PROSITE-ProRule" id="PRU00288"/>
    </source>
</evidence>
<organism evidence="13 14">
    <name type="scientific">Oncorhynchus tshawytscha</name>
    <name type="common">Chinook salmon</name>
    <name type="synonym">Salmo tshawytscha</name>
    <dbReference type="NCBI Taxonomy" id="74940"/>
    <lineage>
        <taxon>Eukaryota</taxon>
        <taxon>Metazoa</taxon>
        <taxon>Chordata</taxon>
        <taxon>Craniata</taxon>
        <taxon>Vertebrata</taxon>
        <taxon>Euteleostomi</taxon>
        <taxon>Actinopterygii</taxon>
        <taxon>Neopterygii</taxon>
        <taxon>Teleostei</taxon>
        <taxon>Protacanthopterygii</taxon>
        <taxon>Salmoniformes</taxon>
        <taxon>Salmonidae</taxon>
        <taxon>Salmoninae</taxon>
        <taxon>Oncorhynchus</taxon>
    </lineage>
</organism>
<dbReference type="PROSITE" id="PS50200">
    <property type="entry name" value="RA"/>
    <property type="match status" value="1"/>
</dbReference>
<dbReference type="Pfam" id="PF00536">
    <property type="entry name" value="SAM_1"/>
    <property type="match status" value="1"/>
</dbReference>
<dbReference type="GO" id="GO:0007165">
    <property type="term" value="P:signal transduction"/>
    <property type="evidence" value="ECO:0007669"/>
    <property type="project" value="InterPro"/>
</dbReference>
<reference evidence="13" key="2">
    <citation type="submission" date="2025-09" db="UniProtKB">
        <authorList>
            <consortium name="Ensembl"/>
        </authorList>
    </citation>
    <scope>IDENTIFICATION</scope>
</reference>
<keyword evidence="6" id="KW-0863">Zinc-finger</keyword>
<dbReference type="CDD" id="cd13254">
    <property type="entry name" value="PH2_ARAP"/>
    <property type="match status" value="1"/>
</dbReference>
<dbReference type="SMART" id="SM00454">
    <property type="entry name" value="SAM"/>
    <property type="match status" value="1"/>
</dbReference>
<dbReference type="PROSITE" id="PS50003">
    <property type="entry name" value="PH_DOMAIN"/>
    <property type="match status" value="4"/>
</dbReference>
<feature type="domain" description="PH" evidence="8">
    <location>
        <begin position="634"/>
        <end position="723"/>
    </location>
</feature>
<feature type="domain" description="PH" evidence="8">
    <location>
        <begin position="527"/>
        <end position="619"/>
    </location>
</feature>
<accession>A0A8C8IWW4</accession>
<dbReference type="InterPro" id="IPR001164">
    <property type="entry name" value="ArfGAP_dom"/>
</dbReference>
<keyword evidence="3" id="KW-0963">Cytoplasm</keyword>
<dbReference type="Gene3D" id="1.10.220.150">
    <property type="entry name" value="Arf GTPase activating protein"/>
    <property type="match status" value="1"/>
</dbReference>
<evidence type="ECO:0000256" key="7">
    <source>
        <dbReference type="SAM" id="MobiDB-lite"/>
    </source>
</evidence>
<dbReference type="SUPFAM" id="SSF48350">
    <property type="entry name" value="GTPase activation domain, GAP"/>
    <property type="match status" value="1"/>
</dbReference>
<evidence type="ECO:0000256" key="1">
    <source>
        <dbReference type="ARBA" id="ARBA00004496"/>
    </source>
</evidence>
<dbReference type="InterPro" id="IPR029071">
    <property type="entry name" value="Ubiquitin-like_domsf"/>
</dbReference>
<name>A0A8C8IWW4_ONCTS</name>
<dbReference type="GO" id="GO:0005737">
    <property type="term" value="C:cytoplasm"/>
    <property type="evidence" value="ECO:0007669"/>
    <property type="project" value="UniProtKB-SubCell"/>
</dbReference>
<feature type="domain" description="PH" evidence="8">
    <location>
        <begin position="1043"/>
        <end position="1141"/>
    </location>
</feature>
<keyword evidence="6" id="KW-0862">Zinc</keyword>
<protein>
    <submittedName>
        <fullName evidence="13">ArfGAP with RhoGAP domain, ankyrin repeat and PH domain 3</fullName>
    </submittedName>
</protein>
<dbReference type="Pfam" id="PF00620">
    <property type="entry name" value="RhoGAP"/>
    <property type="match status" value="1"/>
</dbReference>
<dbReference type="PANTHER" id="PTHR45899">
    <property type="entry name" value="RHO GTPASE ACTIVATING PROTEIN AT 15B, ISOFORM C"/>
    <property type="match status" value="1"/>
</dbReference>
<dbReference type="SUPFAM" id="SSF57863">
    <property type="entry name" value="ArfGap/RecO-like zinc finger"/>
    <property type="match status" value="1"/>
</dbReference>
<dbReference type="CDD" id="cd13253">
    <property type="entry name" value="PH1_ARAP"/>
    <property type="match status" value="1"/>
</dbReference>
<feature type="domain" description="SAM" evidence="9">
    <location>
        <begin position="9"/>
        <end position="73"/>
    </location>
</feature>
<dbReference type="InterPro" id="IPR037858">
    <property type="entry name" value="RhoGAP_ARAP"/>
</dbReference>
<evidence type="ECO:0000313" key="13">
    <source>
        <dbReference type="Ensembl" id="ENSOTSP00005082454.2"/>
    </source>
</evidence>
<dbReference type="GO" id="GO:0008270">
    <property type="term" value="F:zinc ion binding"/>
    <property type="evidence" value="ECO:0007669"/>
    <property type="project" value="UniProtKB-KW"/>
</dbReference>
<feature type="domain" description="Ras-associating" evidence="11">
    <location>
        <begin position="1356"/>
        <end position="1450"/>
    </location>
</feature>
<keyword evidence="6" id="KW-0479">Metal-binding</keyword>
<dbReference type="GeneTree" id="ENSGT00940000158869"/>
<feature type="domain" description="PH" evidence="8">
    <location>
        <begin position="919"/>
        <end position="1032"/>
    </location>
</feature>
<dbReference type="SUPFAM" id="SSF47769">
    <property type="entry name" value="SAM/Pointed domain"/>
    <property type="match status" value="1"/>
</dbReference>
<dbReference type="PANTHER" id="PTHR45899:SF4">
    <property type="entry name" value="ARF-GAP WITH RHO-GAP DOMAIN, ANK REPEAT AND PH DOMAIN-CONTAINING PROTEIN 3"/>
    <property type="match status" value="1"/>
</dbReference>
<gene>
    <name evidence="13" type="primary">arap3</name>
</gene>
<evidence type="ECO:0000259" key="11">
    <source>
        <dbReference type="PROSITE" id="PS50200"/>
    </source>
</evidence>
<evidence type="ECO:0000256" key="4">
    <source>
        <dbReference type="ARBA" id="ARBA00022553"/>
    </source>
</evidence>
<feature type="compositionally biased region" description="Polar residues" evidence="7">
    <location>
        <begin position="281"/>
        <end position="292"/>
    </location>
</feature>
<feature type="domain" description="Rho-GAP" evidence="12">
    <location>
        <begin position="1145"/>
        <end position="1327"/>
    </location>
</feature>
<dbReference type="SUPFAM" id="SSF54236">
    <property type="entry name" value="Ubiquitin-like"/>
    <property type="match status" value="1"/>
</dbReference>
<evidence type="ECO:0000256" key="2">
    <source>
        <dbReference type="ARBA" id="ARBA00022468"/>
    </source>
</evidence>
<sequence>MYFVMATMDRNTDVETLLAAIHLERYLKTFRQSGFLLARDLSHLDNGALIQLGVTATGHRKRILRLVQHIQRATNQNQSIPEPLEPLLDRCQSESDINSTPIQSGGPRSDQGGETGDIPFEAFWNSSVPNIPSMLMNSGSEQQQYNGNVVIKPVPKPRTVFYIHKTEPARFLSCPASLTPPDPLVLTLTRKPSQESLCFTILEGLASGEFNTDTVVVGPAPNPTPTPALRHSLSLRERRLSNSSDSGGPLPPVPPRLNRGTPPAMFSGPTSTPPSSGGRTEQNQDQCMTTTPPSSPCNYDDTGFPSLTTSPPGSPMEMVSNEIYCGTSPGTAASSGRIPCNAPQTPPRPEIHTSPERNSTLRNNSCESSHGVPMEDPEEEISPYCETVFQTRRPLQHSEAERTNSEGKTGMTRKEEEKHREDHGTPKLSWAQRLSHALHSESQGYSTVGEAASPPRCLSLPSNLYPSEPDEDQTISPYASYTSLSEQTEPIICGWLDKLSPQGYAGSWSGSWCGLMVLSSFPPSVFSSLLRNCLVSVLSNRNYVFQKRYVKFDGKNLLYFGSEKDPYPKGVIPLAAIQMARMAKDNKFEIVTSHRTFVFRADNEVQRHQWCSTLQGRVKEQLVFGRPRFGPGSHCQRSGPLELKGTKSKVYVAINTEQVWLYKTEQCFRNGIGITLIEARGATIRDAKGKSFDLITPYKTFSFTAESERDKRDWMEAVQESIAETLSDYEVAEKIWSNRFNKLCADCQAVNPDWASINLCVVICKNCAGQHRGLGTMVSKVQSLKLDTSVWSNEIVQLFIMLGNDRANEFWAARLSPADGLDCDATPDQRKEFIIHKYREGRYRHPHPNFNTQEELLKVLCTAVTQQNLLKTVTQIFTEAEAVRSRLAASNGYDKHLSQEYSRSQDTSDHSVYDEIMQAVLHSGYLYKSASMNKGTLSRKTRGDFQKYWCTVERSLLFYESDRCPDPSMKINVKDIVCLGVSRPDSCNNNGFIDRFLYTFQLYLSSEKLYQFGLETPDALQCWVKAIGKAATPLSCHCLLAREFERVGVLRYKAMRDPSQWKEGYFVLQKSNLFICPGNDGAAEDIINLKRLQELSIVTENQNHEKKEILVLVEKGRTLHLQGMGRLDFSLWYADIQRAAGGKGNTLREQQLSRNDIPIIVDSCIAFITQYGLGHEGIYRKNGAASRIKLLMEEFRNDARNVKLRIGDNFIEDVTDVLKRFFREIDDPVFMADLHQLWKEAVRTAKDKNQRLDRYKEIIRSLPRVNRTTLAALISHLYRVQKCADLNQMCTKNLSLLFAPSLFQTDGKGEHEVKIVEDLIDNYLYVFDIDEEQQTQIELELSLITTWKDTQLSQAGDLIIEVYLEKKMADSCITLKVSPTMGAEELTNQVLYMRNVPAGEKDVWLTFEAIYEGQLERPLHPKEKVLEQALQWCKMADPSSAYLVVKRVPRGEGINILTAYKSEIMKMGVLKCREDPPKLLHGKVFQEHTFQIKDHKLLLLRDKKSIKPEKEWPLKSMKIYMGIRKKLKPPTRWGFTLMMEKQQLYLCCFCESDLWDWVTNFLKAQNDDPRPPVLRRHSSSDISKQKFGTMPLIPIRGDGHESNSTMLSANQTLRKLHARRTLSMFFPMKVQQDSFVERPESTEPEPPEPLYEEVGDFGLQVLKSLETSFLSNNTSETQVPLGPRKTCSLDRMIGLNPVHSLGPGGEGLLPPAGSLDTLVLGGGGDLQESPQPAPRRRQQHRPCTPSQELLLQELSSVFTKKTEKEEKLPGEKNVI</sequence>
<dbReference type="Gene3D" id="1.10.150.50">
    <property type="entry name" value="Transcription Factor, Ets-1"/>
    <property type="match status" value="1"/>
</dbReference>
<dbReference type="SMART" id="SM00324">
    <property type="entry name" value="RhoGAP"/>
    <property type="match status" value="1"/>
</dbReference>
<dbReference type="Gene3D" id="1.10.555.10">
    <property type="entry name" value="Rho GTPase activation protein"/>
    <property type="match status" value="1"/>
</dbReference>
<feature type="compositionally biased region" description="Low complexity" evidence="7">
    <location>
        <begin position="267"/>
        <end position="280"/>
    </location>
</feature>
<dbReference type="InterPro" id="IPR037278">
    <property type="entry name" value="ARFGAP/RecO"/>
</dbReference>
<dbReference type="PROSITE" id="PS50115">
    <property type="entry name" value="ARFGAP"/>
    <property type="match status" value="1"/>
</dbReference>
<feature type="region of interest" description="Disordered" evidence="7">
    <location>
        <begin position="332"/>
        <end position="378"/>
    </location>
</feature>
<evidence type="ECO:0000256" key="5">
    <source>
        <dbReference type="ARBA" id="ARBA00022737"/>
    </source>
</evidence>
<dbReference type="InterPro" id="IPR052227">
    <property type="entry name" value="Arf-Rho-GAP_ANK-PH_domain"/>
</dbReference>